<feature type="region of interest" description="Disordered" evidence="1">
    <location>
        <begin position="1"/>
        <end position="123"/>
    </location>
</feature>
<comment type="caution">
    <text evidence="2">The sequence shown here is derived from an EMBL/GenBank/DDBJ whole genome shotgun (WGS) entry which is preliminary data.</text>
</comment>
<dbReference type="EMBL" id="CAJZBQ010000056">
    <property type="protein sequence ID" value="CAG9333518.1"/>
    <property type="molecule type" value="Genomic_DNA"/>
</dbReference>
<keyword evidence="3" id="KW-1185">Reference proteome</keyword>
<feature type="compositionally biased region" description="Basic and acidic residues" evidence="1">
    <location>
        <begin position="1"/>
        <end position="22"/>
    </location>
</feature>
<name>A0AAU9K8J4_9CILI</name>
<reference evidence="2" key="1">
    <citation type="submission" date="2021-09" db="EMBL/GenBank/DDBJ databases">
        <authorList>
            <consortium name="AG Swart"/>
            <person name="Singh M."/>
            <person name="Singh A."/>
            <person name="Seah K."/>
            <person name="Emmerich C."/>
        </authorList>
    </citation>
    <scope>NUCLEOTIDE SEQUENCE</scope>
    <source>
        <strain evidence="2">ATCC30299</strain>
    </source>
</reference>
<dbReference type="AlphaFoldDB" id="A0AAU9K8J4"/>
<feature type="compositionally biased region" description="Basic and acidic residues" evidence="1">
    <location>
        <begin position="73"/>
        <end position="82"/>
    </location>
</feature>
<organism evidence="2 3">
    <name type="scientific">Blepharisma stoltei</name>
    <dbReference type="NCBI Taxonomy" id="1481888"/>
    <lineage>
        <taxon>Eukaryota</taxon>
        <taxon>Sar</taxon>
        <taxon>Alveolata</taxon>
        <taxon>Ciliophora</taxon>
        <taxon>Postciliodesmatophora</taxon>
        <taxon>Heterotrichea</taxon>
        <taxon>Heterotrichida</taxon>
        <taxon>Blepharismidae</taxon>
        <taxon>Blepharisma</taxon>
    </lineage>
</organism>
<evidence type="ECO:0000313" key="3">
    <source>
        <dbReference type="Proteomes" id="UP001162131"/>
    </source>
</evidence>
<evidence type="ECO:0000313" key="2">
    <source>
        <dbReference type="EMBL" id="CAG9333518.1"/>
    </source>
</evidence>
<sequence>MSGDHRESIPSKRDSQGSERRGPQPAKKAKIIDEDIEVSDEEFVPDHSDTSEEVPSLLSDEEEHGEDEDFDFEGYRKFREQDNGQNAESSESGEEESGSEESAGSEEEGESEGSEEESEESEA</sequence>
<accession>A0AAU9K8J4</accession>
<dbReference type="Proteomes" id="UP001162131">
    <property type="component" value="Unassembled WGS sequence"/>
</dbReference>
<gene>
    <name evidence="2" type="ORF">BSTOLATCC_MIC58329</name>
</gene>
<feature type="compositionally biased region" description="Acidic residues" evidence="1">
    <location>
        <begin position="91"/>
        <end position="123"/>
    </location>
</feature>
<proteinExistence type="predicted"/>
<protein>
    <submittedName>
        <fullName evidence="2">Uncharacterized protein</fullName>
    </submittedName>
</protein>
<evidence type="ECO:0000256" key="1">
    <source>
        <dbReference type="SAM" id="MobiDB-lite"/>
    </source>
</evidence>
<feature type="compositionally biased region" description="Acidic residues" evidence="1">
    <location>
        <begin position="59"/>
        <end position="72"/>
    </location>
</feature>
<feature type="compositionally biased region" description="Acidic residues" evidence="1">
    <location>
        <begin position="34"/>
        <end position="43"/>
    </location>
</feature>